<keyword evidence="4" id="KW-1185">Reference proteome</keyword>
<accession>A0ABR0SGW9</accession>
<evidence type="ECO:0000313" key="3">
    <source>
        <dbReference type="EMBL" id="KAK5991423.1"/>
    </source>
</evidence>
<protein>
    <submittedName>
        <fullName evidence="3">Phomenoic acid biosynthesis cluster-specific transcriptional regulator-like protein</fullName>
    </submittedName>
</protein>
<dbReference type="EMBL" id="JAVFKD010000014">
    <property type="protein sequence ID" value="KAK5991423.1"/>
    <property type="molecule type" value="Genomic_DNA"/>
</dbReference>
<organism evidence="3 4">
    <name type="scientific">Cladobotryum mycophilum</name>
    <dbReference type="NCBI Taxonomy" id="491253"/>
    <lineage>
        <taxon>Eukaryota</taxon>
        <taxon>Fungi</taxon>
        <taxon>Dikarya</taxon>
        <taxon>Ascomycota</taxon>
        <taxon>Pezizomycotina</taxon>
        <taxon>Sordariomycetes</taxon>
        <taxon>Hypocreomycetidae</taxon>
        <taxon>Hypocreales</taxon>
        <taxon>Hypocreaceae</taxon>
        <taxon>Cladobotryum</taxon>
    </lineage>
</organism>
<dbReference type="Proteomes" id="UP001338125">
    <property type="component" value="Unassembled WGS sequence"/>
</dbReference>
<evidence type="ECO:0000256" key="1">
    <source>
        <dbReference type="ARBA" id="ARBA00023242"/>
    </source>
</evidence>
<dbReference type="Pfam" id="PF11951">
    <property type="entry name" value="Fungal_trans_2"/>
    <property type="match status" value="1"/>
</dbReference>
<keyword evidence="1" id="KW-0539">Nucleus</keyword>
<name>A0ABR0SGW9_9HYPO</name>
<comment type="caution">
    <text evidence="3">The sequence shown here is derived from an EMBL/GenBank/DDBJ whole genome shotgun (WGS) entry which is preliminary data.</text>
</comment>
<evidence type="ECO:0000256" key="2">
    <source>
        <dbReference type="SAM" id="MobiDB-lite"/>
    </source>
</evidence>
<proteinExistence type="predicted"/>
<gene>
    <name evidence="3" type="ORF">PT974_09705</name>
</gene>
<feature type="region of interest" description="Disordered" evidence="2">
    <location>
        <begin position="65"/>
        <end position="92"/>
    </location>
</feature>
<evidence type="ECO:0000313" key="4">
    <source>
        <dbReference type="Proteomes" id="UP001338125"/>
    </source>
</evidence>
<sequence length="475" mass="52903">MASTGIQSDAKHCWECFRRGTIYDGSIPVCGNCRRAGIVCPGYGNKKPLVFLPPGKVTRLQNSDYLTSGGPRNLKTRGRAISTTSRSRPTRSSNYRFKAALGSRSDGVQPNYNVSVEEPTSAASAKREVVVRMPYYQVESTHRSLRSSDLRSLEPPGWGYIELMRFYNDVVIPTATSKDILVVGGYSKMNGPTLGQMSPSIYINNSSSWRAHVSGLLSLIKQCGGPRKMMSSSSTKPYALQNFIIIITLYNTLGPRDTQIAEVTHLDLGDIEDIYNYRPATMFLCPGPIFLDTVRINRLRLSPRSTSPSASNTEICRILQHIDACPTEDWTEMTSPSHLHSKYISPVADVHKSAVAVFGALAIPCTAGSDSRMPCESCDRLYRLHRASLFRLLDTAMENERCRTTVPWPVIVAGIASRTGTLGEQGLIELYLETLRQDLSSRITPQIPLRMLRKFWQSGKKDWDDCFDKPYPLIV</sequence>
<feature type="compositionally biased region" description="Low complexity" evidence="2">
    <location>
        <begin position="82"/>
        <end position="92"/>
    </location>
</feature>
<reference evidence="3 4" key="1">
    <citation type="submission" date="2024-01" db="EMBL/GenBank/DDBJ databases">
        <title>Complete genome of Cladobotryum mycophilum ATHUM6906.</title>
        <authorList>
            <person name="Christinaki A.C."/>
            <person name="Myridakis A.I."/>
            <person name="Kouvelis V.N."/>
        </authorList>
    </citation>
    <scope>NUCLEOTIDE SEQUENCE [LARGE SCALE GENOMIC DNA]</scope>
    <source>
        <strain evidence="3 4">ATHUM6906</strain>
    </source>
</reference>
<dbReference type="InterPro" id="IPR021858">
    <property type="entry name" value="Fun_TF"/>
</dbReference>